<dbReference type="AlphaFoldDB" id="A0A3S5BRT9"/>
<name>A0A3S5BRT9_9PLAT</name>
<sequence>MRRGSNRNGSKVISVMQCFQRKCLLKCDGCGGLSKSSGLRLFQANVAILALSQARRMRHQSTGQIVWPIKATLLQTNLLNLALGVDGC</sequence>
<accession>A0A3S5BRT9</accession>
<reference evidence="1" key="1">
    <citation type="submission" date="2018-11" db="EMBL/GenBank/DDBJ databases">
        <authorList>
            <consortium name="Pathogen Informatics"/>
        </authorList>
    </citation>
    <scope>NUCLEOTIDE SEQUENCE</scope>
</reference>
<evidence type="ECO:0000313" key="1">
    <source>
        <dbReference type="EMBL" id="VEL15356.1"/>
    </source>
</evidence>
<evidence type="ECO:0000313" key="2">
    <source>
        <dbReference type="Proteomes" id="UP000784294"/>
    </source>
</evidence>
<keyword evidence="2" id="KW-1185">Reference proteome</keyword>
<protein>
    <submittedName>
        <fullName evidence="1">Uncharacterized protein</fullName>
    </submittedName>
</protein>
<proteinExistence type="predicted"/>
<organism evidence="1 2">
    <name type="scientific">Protopolystoma xenopodis</name>
    <dbReference type="NCBI Taxonomy" id="117903"/>
    <lineage>
        <taxon>Eukaryota</taxon>
        <taxon>Metazoa</taxon>
        <taxon>Spiralia</taxon>
        <taxon>Lophotrochozoa</taxon>
        <taxon>Platyhelminthes</taxon>
        <taxon>Monogenea</taxon>
        <taxon>Polyopisthocotylea</taxon>
        <taxon>Polystomatidea</taxon>
        <taxon>Polystomatidae</taxon>
        <taxon>Protopolystoma</taxon>
    </lineage>
</organism>
<gene>
    <name evidence="1" type="ORF">PXEA_LOCUS8796</name>
</gene>
<dbReference type="EMBL" id="CAAALY010024329">
    <property type="protein sequence ID" value="VEL15356.1"/>
    <property type="molecule type" value="Genomic_DNA"/>
</dbReference>
<comment type="caution">
    <text evidence="1">The sequence shown here is derived from an EMBL/GenBank/DDBJ whole genome shotgun (WGS) entry which is preliminary data.</text>
</comment>
<dbReference type="Proteomes" id="UP000784294">
    <property type="component" value="Unassembled WGS sequence"/>
</dbReference>